<dbReference type="Pfam" id="PF13637">
    <property type="entry name" value="Ank_4"/>
    <property type="match status" value="1"/>
</dbReference>
<dbReference type="AlphaFoldDB" id="A0A439D0L8"/>
<name>A0A439D0L8_9PEZI</name>
<dbReference type="STRING" id="363999.A0A439D0L8"/>
<dbReference type="Gene3D" id="1.25.40.20">
    <property type="entry name" value="Ankyrin repeat-containing domain"/>
    <property type="match status" value="5"/>
</dbReference>
<dbReference type="SUPFAM" id="SSF48403">
    <property type="entry name" value="Ankyrin repeat"/>
    <property type="match status" value="2"/>
</dbReference>
<evidence type="ECO:0000256" key="3">
    <source>
        <dbReference type="PROSITE-ProRule" id="PRU00023"/>
    </source>
</evidence>
<dbReference type="PROSITE" id="PS50297">
    <property type="entry name" value="ANK_REP_REGION"/>
    <property type="match status" value="7"/>
</dbReference>
<dbReference type="InterPro" id="IPR002110">
    <property type="entry name" value="Ankyrin_rpt"/>
</dbReference>
<dbReference type="PANTHER" id="PTHR24173">
    <property type="entry name" value="ANKYRIN REPEAT CONTAINING"/>
    <property type="match status" value="1"/>
</dbReference>
<feature type="repeat" description="ANK" evidence="3">
    <location>
        <begin position="82"/>
        <end position="114"/>
    </location>
</feature>
<proteinExistence type="predicted"/>
<feature type="repeat" description="ANK" evidence="3">
    <location>
        <begin position="116"/>
        <end position="148"/>
    </location>
</feature>
<dbReference type="Pfam" id="PF12796">
    <property type="entry name" value="Ank_2"/>
    <property type="match status" value="3"/>
</dbReference>
<accession>A0A439D0L8</accession>
<dbReference type="EMBL" id="RYZI01000229">
    <property type="protein sequence ID" value="RWA07916.1"/>
    <property type="molecule type" value="Genomic_DNA"/>
</dbReference>
<dbReference type="PANTHER" id="PTHR24173:SF74">
    <property type="entry name" value="ANKYRIN REPEAT DOMAIN-CONTAINING PROTEIN 16"/>
    <property type="match status" value="1"/>
</dbReference>
<feature type="repeat" description="ANK" evidence="3">
    <location>
        <begin position="356"/>
        <end position="388"/>
    </location>
</feature>
<feature type="region of interest" description="Disordered" evidence="4">
    <location>
        <begin position="1"/>
        <end position="35"/>
    </location>
</feature>
<feature type="region of interest" description="Disordered" evidence="4">
    <location>
        <begin position="868"/>
        <end position="890"/>
    </location>
</feature>
<dbReference type="PRINTS" id="PR01415">
    <property type="entry name" value="ANKYRIN"/>
</dbReference>
<feature type="repeat" description="ANK" evidence="3">
    <location>
        <begin position="250"/>
        <end position="282"/>
    </location>
</feature>
<evidence type="ECO:0000256" key="1">
    <source>
        <dbReference type="ARBA" id="ARBA00022737"/>
    </source>
</evidence>
<evidence type="ECO:0000313" key="6">
    <source>
        <dbReference type="Proteomes" id="UP000286045"/>
    </source>
</evidence>
<keyword evidence="2 3" id="KW-0040">ANK repeat</keyword>
<evidence type="ECO:0000256" key="2">
    <source>
        <dbReference type="ARBA" id="ARBA00023043"/>
    </source>
</evidence>
<dbReference type="InterPro" id="IPR036770">
    <property type="entry name" value="Ankyrin_rpt-contain_sf"/>
</dbReference>
<feature type="repeat" description="ANK" evidence="3">
    <location>
        <begin position="149"/>
        <end position="181"/>
    </location>
</feature>
<dbReference type="Pfam" id="PF13606">
    <property type="entry name" value="Ank_3"/>
    <property type="match status" value="1"/>
</dbReference>
<comment type="caution">
    <text evidence="5">The sequence shown here is derived from an EMBL/GenBank/DDBJ whole genome shotgun (WGS) entry which is preliminary data.</text>
</comment>
<dbReference type="Proteomes" id="UP000286045">
    <property type="component" value="Unassembled WGS sequence"/>
</dbReference>
<sequence length="1262" mass="140571">MATADEPDSSCTLPAVQPSPKEATTHGDPSSDLASADLKHQLEEIIRNNHSDELKTLLRSRDDLLETSLPYELDENGGVEVLSITLLALAAALGKTSIVEYLLEQNANVDSRDPKYGETALHLASRNGHKEVVDLLLSRLAAVNLEGRDGLSPLHLAARYARTDIAASLLDAKANLSQRDNDRNTPFIMASLYGQLEALKFLWERGSKDQLNEANLYSNGPLHLACYNNRPNTVKWLLSVGAAVDQPGANGKSPLILACQNGHVEVIEMLLSHGADLHRGYDSLHQSPILWSCFNAQLQSLKTVLRHGALVKSVDDQENTCFHKVVLCPQEFSGELKDILDELISAGADINKPNILGYSPLYLACTNQKFDLIEHLVDLGANIDFITPHGSTALMETCCKPNAQNVNLLLERKADVTITNNHGLTALALACEYNQLENVKALLKNGAKPTVYDDKERHTPLYTAIISENIEVALELLATLDYLPKYPATEKAFTEYSINTADVVKIEDILLKKFEEGGFPESEQLPAILHWAIANGALTLARQCISHDPQVLWWERNGATWLHIAAQYGQTQLLQPGTGALGVDMRPAAFHGTNVVARAEGNITALHVAVVNANVEIARLLLEMLPAQSQKVGAIMDRNTQGESPLTISIKKRCKGLENLFWDKFSELGTTDTGFMESDPVIATQILELLAQYEIPGHEVVLNKLLQLWFGGGSPNHDIQDFTTLDWAVNRAQVPVLWWLLSKGGYSSGNAIAKALRLVPGDYPATDVRHHVKELLLQPPPILDTVANPDTGCITLAPAPVDGNKPSLQIHGNIVDIYSNGETVNIPYKRASVRDIVYDRGPKSLMTEAKEDLGQRDLNALKTRLRQHFPDQGGNTRFQHDAAPGDELSNGNTSNLRLRWIHLPVNELQLMRDLVCRLSHDSNRLELDHSVLMKHFNRNWTELAAGGKRSYMKPQCVMPYLIVGNYKRRGTDCGIHGPDQPDQPVGLQLEESMSSRNLREVSHKPMTLDQYYYPTITDTDKRDSDQVVSKFLKQEHGQEMRILMVNSLWIWIIDEKTIITATAEDPDQESKSNLLRTTLDNILYGGSRTRFERATTVESVMELILGVAIGSFMEKSIPVDGSKKGPIEIFRESIRTVTNEETELFEDFFAGLKHEAKQSGILQGKSLRNRRHVISPETKLLQTTRDIRDELQILRSLAEDQDIVWKQAFSSNGPRSDSYYYHSYTPVDIKKELDERLLEAEQTTDYVSLTYLFLALNELILK</sequence>
<dbReference type="SMART" id="SM00248">
    <property type="entry name" value="ANK"/>
    <property type="match status" value="15"/>
</dbReference>
<gene>
    <name evidence="5" type="ORF">EKO27_g7183</name>
</gene>
<evidence type="ECO:0000313" key="5">
    <source>
        <dbReference type="EMBL" id="RWA07916.1"/>
    </source>
</evidence>
<dbReference type="PROSITE" id="PS50088">
    <property type="entry name" value="ANK_REPEAT"/>
    <property type="match status" value="7"/>
</dbReference>
<feature type="repeat" description="ANK" evidence="3">
    <location>
        <begin position="422"/>
        <end position="454"/>
    </location>
</feature>
<keyword evidence="6" id="KW-1185">Reference proteome</keyword>
<protein>
    <submittedName>
        <fullName evidence="5">Uncharacterized protein</fullName>
    </submittedName>
</protein>
<reference evidence="5 6" key="1">
    <citation type="submission" date="2018-12" db="EMBL/GenBank/DDBJ databases">
        <title>Draft genome sequence of Xylaria grammica IHI A82.</title>
        <authorList>
            <person name="Buettner E."/>
            <person name="Kellner H."/>
        </authorList>
    </citation>
    <scope>NUCLEOTIDE SEQUENCE [LARGE SCALE GENOMIC DNA]</scope>
    <source>
        <strain evidence="5 6">IHI A82</strain>
    </source>
</reference>
<feature type="repeat" description="ANK" evidence="3">
    <location>
        <begin position="217"/>
        <end position="249"/>
    </location>
</feature>
<keyword evidence="1" id="KW-0677">Repeat</keyword>
<organism evidence="5 6">
    <name type="scientific">Xylaria grammica</name>
    <dbReference type="NCBI Taxonomy" id="363999"/>
    <lineage>
        <taxon>Eukaryota</taxon>
        <taxon>Fungi</taxon>
        <taxon>Dikarya</taxon>
        <taxon>Ascomycota</taxon>
        <taxon>Pezizomycotina</taxon>
        <taxon>Sordariomycetes</taxon>
        <taxon>Xylariomycetidae</taxon>
        <taxon>Xylariales</taxon>
        <taxon>Xylariaceae</taxon>
        <taxon>Xylaria</taxon>
    </lineage>
</organism>
<evidence type="ECO:0000256" key="4">
    <source>
        <dbReference type="SAM" id="MobiDB-lite"/>
    </source>
</evidence>